<dbReference type="FunFam" id="1.20.5.690:FF:000001">
    <property type="entry name" value="Importin subunit alpha"/>
    <property type="match status" value="1"/>
</dbReference>
<feature type="region of interest" description="Disordered" evidence="7">
    <location>
        <begin position="40"/>
        <end position="82"/>
    </location>
</feature>
<dbReference type="SMART" id="SM00185">
    <property type="entry name" value="ARM"/>
    <property type="match status" value="8"/>
</dbReference>
<comment type="similarity">
    <text evidence="1">Belongs to the importin alpha family.</text>
</comment>
<dbReference type="RefSeq" id="XP_037890211.1">
    <property type="nucleotide sequence ID" value="XM_038034283.1"/>
</dbReference>
<dbReference type="GO" id="GO:0006607">
    <property type="term" value="P:NLS-bearing protein import into nucleus"/>
    <property type="evidence" value="ECO:0007669"/>
    <property type="project" value="UniProtKB-ARBA"/>
</dbReference>
<evidence type="ECO:0000256" key="1">
    <source>
        <dbReference type="ARBA" id="ARBA00010394"/>
    </source>
</evidence>
<dbReference type="Gene3D" id="1.25.10.10">
    <property type="entry name" value="Leucine-rich Repeat Variant"/>
    <property type="match status" value="1"/>
</dbReference>
<keyword evidence="2 6" id="KW-0813">Transport</keyword>
<feature type="repeat" description="ARM" evidence="5">
    <location>
        <begin position="244"/>
        <end position="272"/>
    </location>
</feature>
<dbReference type="Proteomes" id="UP000092443">
    <property type="component" value="Unplaced"/>
</dbReference>
<feature type="domain" description="IBB" evidence="8">
    <location>
        <begin position="14"/>
        <end position="77"/>
    </location>
</feature>
<dbReference type="InterPro" id="IPR024931">
    <property type="entry name" value="Importin_alpha"/>
</dbReference>
<evidence type="ECO:0000313" key="9">
    <source>
        <dbReference type="Proteomes" id="UP000092443"/>
    </source>
</evidence>
<evidence type="ECO:0000256" key="2">
    <source>
        <dbReference type="ARBA" id="ARBA00022448"/>
    </source>
</evidence>
<dbReference type="AlphaFoldDB" id="A0A9C5YYE0"/>
<reference evidence="10" key="1">
    <citation type="submission" date="2025-08" db="UniProtKB">
        <authorList>
            <consortium name="RefSeq"/>
        </authorList>
    </citation>
    <scope>IDENTIFICATION</scope>
    <source>
        <tissue evidence="10">Whole body pupa</tissue>
    </source>
</reference>
<evidence type="ECO:0000259" key="8">
    <source>
        <dbReference type="PROSITE" id="PS51214"/>
    </source>
</evidence>
<dbReference type="GeneID" id="119637882"/>
<evidence type="ECO:0000256" key="3">
    <source>
        <dbReference type="ARBA" id="ARBA00022737"/>
    </source>
</evidence>
<evidence type="ECO:0000256" key="7">
    <source>
        <dbReference type="SAM" id="MobiDB-lite"/>
    </source>
</evidence>
<dbReference type="Pfam" id="PF00514">
    <property type="entry name" value="Arm"/>
    <property type="match status" value="8"/>
</dbReference>
<dbReference type="Pfam" id="PF16186">
    <property type="entry name" value="Arm_3"/>
    <property type="match status" value="1"/>
</dbReference>
<gene>
    <name evidence="10" type="primary">LOC119637882</name>
</gene>
<evidence type="ECO:0000256" key="4">
    <source>
        <dbReference type="ARBA" id="ARBA00022927"/>
    </source>
</evidence>
<dbReference type="InterPro" id="IPR002652">
    <property type="entry name" value="Importin-a_IBB"/>
</dbReference>
<dbReference type="PIRSF" id="PIRSF005673">
    <property type="entry name" value="Importin_alpha"/>
    <property type="match status" value="1"/>
</dbReference>
<feature type="compositionally biased region" description="Basic and acidic residues" evidence="7">
    <location>
        <begin position="42"/>
        <end position="64"/>
    </location>
</feature>
<dbReference type="InterPro" id="IPR016024">
    <property type="entry name" value="ARM-type_fold"/>
</dbReference>
<evidence type="ECO:0000256" key="6">
    <source>
        <dbReference type="PROSITE-ProRule" id="PRU00561"/>
    </source>
</evidence>
<dbReference type="GO" id="GO:0005634">
    <property type="term" value="C:nucleus"/>
    <property type="evidence" value="ECO:0007669"/>
    <property type="project" value="UniProtKB-ARBA"/>
</dbReference>
<dbReference type="PANTHER" id="PTHR23316">
    <property type="entry name" value="IMPORTIN ALPHA"/>
    <property type="match status" value="1"/>
</dbReference>
<dbReference type="PROSITE" id="PS51214">
    <property type="entry name" value="IBB"/>
    <property type="match status" value="1"/>
</dbReference>
<feature type="repeat" description="ARM" evidence="5">
    <location>
        <begin position="201"/>
        <end position="244"/>
    </location>
</feature>
<dbReference type="Gene3D" id="1.20.5.690">
    <property type="entry name" value="Importin-alpha, importin-beta-binding domain"/>
    <property type="match status" value="1"/>
</dbReference>
<dbReference type="PROSITE" id="PS50176">
    <property type="entry name" value="ARM_REPEAT"/>
    <property type="match status" value="2"/>
</dbReference>
<name>A0A9C5YYE0_9MUSC</name>
<dbReference type="Pfam" id="PF01749">
    <property type="entry name" value="IBB"/>
    <property type="match status" value="1"/>
</dbReference>
<dbReference type="InterPro" id="IPR011989">
    <property type="entry name" value="ARM-like"/>
</dbReference>
<proteinExistence type="inferred from homology"/>
<dbReference type="SUPFAM" id="SSF48371">
    <property type="entry name" value="ARM repeat"/>
    <property type="match status" value="1"/>
</dbReference>
<dbReference type="KEGG" id="gfs:119637882"/>
<protein>
    <submittedName>
        <fullName evidence="10">Importin subunit alpha-6 isoform X1</fullName>
    </submittedName>
</protein>
<feature type="region of interest" description="Disordered" evidence="7">
    <location>
        <begin position="128"/>
        <end position="152"/>
    </location>
</feature>
<keyword evidence="3" id="KW-0677">Repeat</keyword>
<dbReference type="GO" id="GO:0005737">
    <property type="term" value="C:cytoplasm"/>
    <property type="evidence" value="ECO:0007669"/>
    <property type="project" value="InterPro"/>
</dbReference>
<feature type="compositionally biased region" description="Polar residues" evidence="7">
    <location>
        <begin position="72"/>
        <end position="81"/>
    </location>
</feature>
<keyword evidence="9" id="KW-1185">Reference proteome</keyword>
<accession>A0A9C5YYE0</accession>
<keyword evidence="4" id="KW-0653">Protein transport</keyword>
<sequence length="608" mass="68194">MVTNFDQIIWNCKTGRGRIRNGNKNMSTTHRHRYKNAGLDSSEMRRRREEEGIQIRKQKREQQLTKRRNVIFDSSSGNANHVDNDIMQESEMQQLPTEITQPADSFNLSTQQQNLMNQHHLQQQPQPFHMNSSLPSQTMPNQQYPNSHQINSSDTNTIISKEMIDQLYSDMESFQLEATQKFRKLLSRDPNPPIEEVIQKGIVPRFVHFLKNNSNASLQFEAAWTLTNIASGTSQQTKIVIEAGAVPIFIELLSSPHDEVQEQAVWALGNIAGDSPACRDHLLNLGIMKPLLHVLSNTESLTMIRNAVWTLSNLCRGKNPSADFSKIVHGLPILARLLNHTDTDVLSDTCWAISYLSDGPNDKIQAVIDAGVCRRLVELLMHSQNNVVTAALRAVGNIVTGDDVQTQVILNCNALPCISNLLTSPMDTIKKEACWTISNIAAGNRQQIQAVIDANIFPILIKIMQSSDFKTKKEAAWAITNATSSGTAEQIRYLVHVGCIPRMCEFLTVVDSDIVQVALNALENILKAGEKFSARPNPYAMTIEECGGLDKIEYLQSHENRDIYHKSFYIIEQYFGNEEEDSRVAPSVDGNQYAFNTDVGTPQGGFNF</sequence>
<dbReference type="InterPro" id="IPR032413">
    <property type="entry name" value="Arm_3"/>
</dbReference>
<dbReference type="GO" id="GO:0061608">
    <property type="term" value="F:nuclear import signal receptor activity"/>
    <property type="evidence" value="ECO:0007669"/>
    <property type="project" value="InterPro"/>
</dbReference>
<dbReference type="InterPro" id="IPR000225">
    <property type="entry name" value="Armadillo"/>
</dbReference>
<organism evidence="9 10">
    <name type="scientific">Glossina fuscipes</name>
    <dbReference type="NCBI Taxonomy" id="7396"/>
    <lineage>
        <taxon>Eukaryota</taxon>
        <taxon>Metazoa</taxon>
        <taxon>Ecdysozoa</taxon>
        <taxon>Arthropoda</taxon>
        <taxon>Hexapoda</taxon>
        <taxon>Insecta</taxon>
        <taxon>Pterygota</taxon>
        <taxon>Neoptera</taxon>
        <taxon>Endopterygota</taxon>
        <taxon>Diptera</taxon>
        <taxon>Brachycera</taxon>
        <taxon>Muscomorpha</taxon>
        <taxon>Hippoboscoidea</taxon>
        <taxon>Glossinidae</taxon>
        <taxon>Glossina</taxon>
    </lineage>
</organism>
<evidence type="ECO:0000256" key="5">
    <source>
        <dbReference type="PROSITE-ProRule" id="PRU00259"/>
    </source>
</evidence>
<dbReference type="FunFam" id="1.25.10.10:FF:000009">
    <property type="entry name" value="Importin subunit alpha"/>
    <property type="match status" value="1"/>
</dbReference>
<feature type="compositionally biased region" description="Polar residues" evidence="7">
    <location>
        <begin position="129"/>
        <end position="152"/>
    </location>
</feature>
<dbReference type="InterPro" id="IPR036975">
    <property type="entry name" value="Importin-a_IBB_sf"/>
</dbReference>
<evidence type="ECO:0000313" key="10">
    <source>
        <dbReference type="RefSeq" id="XP_037890211.1"/>
    </source>
</evidence>